<dbReference type="Gene3D" id="3.40.1190.20">
    <property type="match status" value="1"/>
</dbReference>
<dbReference type="InterPro" id="IPR029056">
    <property type="entry name" value="Ribokinase-like"/>
</dbReference>
<evidence type="ECO:0000256" key="10">
    <source>
        <dbReference type="ARBA" id="ARBA00022977"/>
    </source>
</evidence>
<comment type="similarity">
    <text evidence="11">Belongs to the Thz kinase family.</text>
</comment>
<evidence type="ECO:0000256" key="6">
    <source>
        <dbReference type="ARBA" id="ARBA00022741"/>
    </source>
</evidence>
<proteinExistence type="inferred from homology"/>
<keyword evidence="5 11" id="KW-0479">Metal-binding</keyword>
<dbReference type="AlphaFoldDB" id="A0A1M5T9J8"/>
<dbReference type="GO" id="GO:0004417">
    <property type="term" value="F:hydroxyethylthiazole kinase activity"/>
    <property type="evidence" value="ECO:0007669"/>
    <property type="project" value="UniProtKB-UniRule"/>
</dbReference>
<evidence type="ECO:0000313" key="12">
    <source>
        <dbReference type="EMBL" id="SHH47392.1"/>
    </source>
</evidence>
<dbReference type="STRING" id="1121306.SAMN02745196_00486"/>
<dbReference type="OrthoDB" id="9778146at2"/>
<evidence type="ECO:0000256" key="5">
    <source>
        <dbReference type="ARBA" id="ARBA00022723"/>
    </source>
</evidence>
<evidence type="ECO:0000256" key="11">
    <source>
        <dbReference type="HAMAP-Rule" id="MF_00228"/>
    </source>
</evidence>
<keyword evidence="4 11" id="KW-0808">Transferase</keyword>
<dbReference type="EMBL" id="FQXP01000003">
    <property type="protein sequence ID" value="SHH47392.1"/>
    <property type="molecule type" value="Genomic_DNA"/>
</dbReference>
<keyword evidence="6 11" id="KW-0547">Nucleotide-binding</keyword>
<dbReference type="PIRSF" id="PIRSF000513">
    <property type="entry name" value="Thz_kinase"/>
    <property type="match status" value="1"/>
</dbReference>
<dbReference type="PRINTS" id="PR01099">
    <property type="entry name" value="HYETHTZKNASE"/>
</dbReference>
<dbReference type="InterPro" id="IPR000417">
    <property type="entry name" value="Hyethyz_kinase"/>
</dbReference>
<dbReference type="GO" id="GO:0009228">
    <property type="term" value="P:thiamine biosynthetic process"/>
    <property type="evidence" value="ECO:0007669"/>
    <property type="project" value="UniProtKB-KW"/>
</dbReference>
<dbReference type="GO" id="GO:0000287">
    <property type="term" value="F:magnesium ion binding"/>
    <property type="evidence" value="ECO:0007669"/>
    <property type="project" value="UniProtKB-UniRule"/>
</dbReference>
<accession>A0A1M5T9J8</accession>
<dbReference type="UniPathway" id="UPA00060">
    <property type="reaction ID" value="UER00139"/>
</dbReference>
<keyword evidence="10 11" id="KW-0784">Thiamine biosynthesis</keyword>
<comment type="cofactor">
    <cofactor evidence="2 11">
        <name>Mg(2+)</name>
        <dbReference type="ChEBI" id="CHEBI:18420"/>
    </cofactor>
</comment>
<comment type="function">
    <text evidence="11">Catalyzes the phosphorylation of the hydroxyl group of 4-methyl-5-beta-hydroxyethylthiazole (THZ).</text>
</comment>
<dbReference type="EC" id="2.7.1.50" evidence="11"/>
<keyword evidence="8 11" id="KW-0067">ATP-binding</keyword>
<dbReference type="GO" id="GO:0005524">
    <property type="term" value="F:ATP binding"/>
    <property type="evidence" value="ECO:0007669"/>
    <property type="project" value="UniProtKB-UniRule"/>
</dbReference>
<dbReference type="SUPFAM" id="SSF53613">
    <property type="entry name" value="Ribokinase-like"/>
    <property type="match status" value="1"/>
</dbReference>
<feature type="binding site" evidence="11">
    <location>
        <position position="159"/>
    </location>
    <ligand>
        <name>ATP</name>
        <dbReference type="ChEBI" id="CHEBI:30616"/>
    </ligand>
</feature>
<evidence type="ECO:0000256" key="3">
    <source>
        <dbReference type="ARBA" id="ARBA00004868"/>
    </source>
</evidence>
<protein>
    <recommendedName>
        <fullName evidence="11">Hydroxyethylthiazole kinase</fullName>
        <ecNumber evidence="11">2.7.1.50</ecNumber>
    </recommendedName>
    <alternativeName>
        <fullName evidence="11">4-methyl-5-beta-hydroxyethylthiazole kinase</fullName>
        <shortName evidence="11">TH kinase</shortName>
        <shortName evidence="11">Thz kinase</shortName>
    </alternativeName>
</protein>
<keyword evidence="13" id="KW-1185">Reference proteome</keyword>
<dbReference type="HAMAP" id="MF_00228">
    <property type="entry name" value="Thz_kinase"/>
    <property type="match status" value="1"/>
</dbReference>
<dbReference type="RefSeq" id="WP_072829692.1">
    <property type="nucleotide sequence ID" value="NZ_FQXP01000003.1"/>
</dbReference>
<keyword evidence="7 11" id="KW-0418">Kinase</keyword>
<dbReference type="NCBIfam" id="NF006830">
    <property type="entry name" value="PRK09355.1"/>
    <property type="match status" value="1"/>
</dbReference>
<evidence type="ECO:0000313" key="13">
    <source>
        <dbReference type="Proteomes" id="UP000184526"/>
    </source>
</evidence>
<dbReference type="Pfam" id="PF02110">
    <property type="entry name" value="HK"/>
    <property type="match status" value="1"/>
</dbReference>
<evidence type="ECO:0000256" key="2">
    <source>
        <dbReference type="ARBA" id="ARBA00001946"/>
    </source>
</evidence>
<evidence type="ECO:0000256" key="8">
    <source>
        <dbReference type="ARBA" id="ARBA00022840"/>
    </source>
</evidence>
<feature type="binding site" evidence="11">
    <location>
        <position position="111"/>
    </location>
    <ligand>
        <name>ATP</name>
        <dbReference type="ChEBI" id="CHEBI:30616"/>
    </ligand>
</feature>
<reference evidence="12 13" key="1">
    <citation type="submission" date="2016-11" db="EMBL/GenBank/DDBJ databases">
        <authorList>
            <person name="Jaros S."/>
            <person name="Januszkiewicz K."/>
            <person name="Wedrychowicz H."/>
        </authorList>
    </citation>
    <scope>NUCLEOTIDE SEQUENCE [LARGE SCALE GENOMIC DNA]</scope>
    <source>
        <strain evidence="12 13">DSM 3089</strain>
    </source>
</reference>
<evidence type="ECO:0000256" key="4">
    <source>
        <dbReference type="ARBA" id="ARBA00022679"/>
    </source>
</evidence>
<name>A0A1M5T9J8_9CLOT</name>
<comment type="catalytic activity">
    <reaction evidence="1 11">
        <text>5-(2-hydroxyethyl)-4-methylthiazole + ATP = 4-methyl-5-(2-phosphooxyethyl)-thiazole + ADP + H(+)</text>
        <dbReference type="Rhea" id="RHEA:24212"/>
        <dbReference type="ChEBI" id="CHEBI:15378"/>
        <dbReference type="ChEBI" id="CHEBI:17957"/>
        <dbReference type="ChEBI" id="CHEBI:30616"/>
        <dbReference type="ChEBI" id="CHEBI:58296"/>
        <dbReference type="ChEBI" id="CHEBI:456216"/>
        <dbReference type="EC" id="2.7.1.50"/>
    </reaction>
</comment>
<comment type="pathway">
    <text evidence="3 11">Cofactor biosynthesis; thiamine diphosphate biosynthesis; 4-methyl-5-(2-phosphoethyl)-thiazole from 5-(2-hydroxyethyl)-4-methylthiazole: step 1/1.</text>
</comment>
<dbReference type="Proteomes" id="UP000184526">
    <property type="component" value="Unassembled WGS sequence"/>
</dbReference>
<sequence length="264" mass="29098">MIENKVSPMIHIITNYVTMNDLAQITLCYGGKPLMATHHEEIKEITSMANGLLINIGTLEPYTMESVVKAIKVANENNTPVVLDPVGVQASKLRKDFCVQIIKNNKISLLKGNLSEIKTLIGESTKHIGIDSLDNELSKEVTDKIDEFSREMNCIIVVTGEVDYVTNGCEAYFVSNGVEKMSDLTGTGCMLGAILTTALAMYDNSNERFEAALRAVTAFGICGELALQDLEENQGLLTYKIKLLDYISLIELNHIKSFGKLNKK</sequence>
<dbReference type="CDD" id="cd01170">
    <property type="entry name" value="THZ_kinase"/>
    <property type="match status" value="1"/>
</dbReference>
<evidence type="ECO:0000256" key="9">
    <source>
        <dbReference type="ARBA" id="ARBA00022842"/>
    </source>
</evidence>
<evidence type="ECO:0000256" key="7">
    <source>
        <dbReference type="ARBA" id="ARBA00022777"/>
    </source>
</evidence>
<evidence type="ECO:0000256" key="1">
    <source>
        <dbReference type="ARBA" id="ARBA00001771"/>
    </source>
</evidence>
<keyword evidence="9 11" id="KW-0460">Magnesium</keyword>
<dbReference type="GO" id="GO:0009229">
    <property type="term" value="P:thiamine diphosphate biosynthetic process"/>
    <property type="evidence" value="ECO:0007669"/>
    <property type="project" value="UniProtKB-UniRule"/>
</dbReference>
<feature type="binding site" evidence="11">
    <location>
        <position position="35"/>
    </location>
    <ligand>
        <name>substrate</name>
    </ligand>
</feature>
<organism evidence="12 13">
    <name type="scientific">Clostridium collagenovorans DSM 3089</name>
    <dbReference type="NCBI Taxonomy" id="1121306"/>
    <lineage>
        <taxon>Bacteria</taxon>
        <taxon>Bacillati</taxon>
        <taxon>Bacillota</taxon>
        <taxon>Clostridia</taxon>
        <taxon>Eubacteriales</taxon>
        <taxon>Clostridiaceae</taxon>
        <taxon>Clostridium</taxon>
    </lineage>
</organism>
<gene>
    <name evidence="11" type="primary">thiM</name>
    <name evidence="12" type="ORF">SAMN02745196_00486</name>
</gene>
<feature type="binding site" evidence="11">
    <location>
        <position position="186"/>
    </location>
    <ligand>
        <name>substrate</name>
    </ligand>
</feature>